<dbReference type="AlphaFoldDB" id="A0A086K9U7"/>
<dbReference type="VEuPathDB" id="ToxoDB:TGDOM2_201240"/>
<organism evidence="2 3">
    <name type="scientific">Toxoplasma gondii GAB2-2007-GAL-DOM2</name>
    <dbReference type="NCBI Taxonomy" id="1130820"/>
    <lineage>
        <taxon>Eukaryota</taxon>
        <taxon>Sar</taxon>
        <taxon>Alveolata</taxon>
        <taxon>Apicomplexa</taxon>
        <taxon>Conoidasida</taxon>
        <taxon>Coccidia</taxon>
        <taxon>Eucoccidiorida</taxon>
        <taxon>Eimeriorina</taxon>
        <taxon>Sarcocystidae</taxon>
        <taxon>Toxoplasma</taxon>
    </lineage>
</organism>
<feature type="region of interest" description="Disordered" evidence="1">
    <location>
        <begin position="265"/>
        <end position="356"/>
    </location>
</feature>
<evidence type="ECO:0000256" key="1">
    <source>
        <dbReference type="SAM" id="MobiDB-lite"/>
    </source>
</evidence>
<sequence length="631" mass="66330">MTSHHRGMAASSMYEVTPNKRVAASASAQQSYYHHAPTTSSSTAADASGQESFFSGLSLHDEYRYVMPGTQSKDAASVSSSSTGNFKTVHMYQAEHSTKHTALTGSQASTPMPEEGVPGARLYSVAGTAASSTLSGTRSRAASGSGIPLPELATTSLSYAQRDPQLQQALSLPPVASVPNLGAATGASQKEQYPSSRSYYGLPSNETSPPVLSQGGPIFRSGSHVSAYGTHADVISQTNSMVDRTSSSKDVLAHRQAIRQQIFVDCVSPQEQRPTQTQGTEQTGEDVTERSTVAGAATAPQAPGGTLTGAASSGPQQDRTDSMCASQGPWSGSVSAPRLPVDVEKPQGVTGHGVPGSHTYTYTVGDAEEQSALFGGDATSSSSVNGAQDLSYGYYSCGPAQAPQVHTVQHVPGYYAPGFDYPSALYAPGPVPGSYVTYDGGVAYVQNAPMPGEAYPPATYATSYGGEAYYSHPPFSGTYFLDADGNTYWSSAAPMCGTQVYMQVPEAVGTPVADTSPNEVHVSRQIDVNTGQGGDQRREGISNVVPLAYEAAPRGYSARTGSPRPHQCSVQHLLPSMASYYGSETVQTPRSEDESHRDRTAGRHEGRVQGEGDAARRGKRRVKMNWCCDAF</sequence>
<dbReference type="Proteomes" id="UP000028837">
    <property type="component" value="Unassembled WGS sequence"/>
</dbReference>
<gene>
    <name evidence="2" type="ORF">TGDOM2_201240</name>
</gene>
<comment type="caution">
    <text evidence="2">The sequence shown here is derived from an EMBL/GenBank/DDBJ whole genome shotgun (WGS) entry which is preliminary data.</text>
</comment>
<feature type="compositionally biased region" description="Polar residues" evidence="1">
    <location>
        <begin position="186"/>
        <end position="211"/>
    </location>
</feature>
<evidence type="ECO:0000313" key="3">
    <source>
        <dbReference type="Proteomes" id="UP000028837"/>
    </source>
</evidence>
<evidence type="ECO:0000313" key="2">
    <source>
        <dbReference type="EMBL" id="KFG41165.1"/>
    </source>
</evidence>
<feature type="compositionally biased region" description="Basic and acidic residues" evidence="1">
    <location>
        <begin position="590"/>
        <end position="616"/>
    </location>
</feature>
<reference evidence="2 3" key="1">
    <citation type="submission" date="2014-02" db="EMBL/GenBank/DDBJ databases">
        <authorList>
            <person name="Sibley D."/>
            <person name="Venepally P."/>
            <person name="Karamycheva S."/>
            <person name="Hadjithomas M."/>
            <person name="Khan A."/>
            <person name="Brunk B."/>
            <person name="Roos D."/>
            <person name="Caler E."/>
            <person name="Lorenzi H."/>
        </authorList>
    </citation>
    <scope>NUCLEOTIDE SEQUENCE [LARGE SCALE GENOMIC DNA]</scope>
    <source>
        <strain evidence="2 3">GAB2-2007-GAL-DOM2</strain>
    </source>
</reference>
<feature type="region of interest" description="Disordered" evidence="1">
    <location>
        <begin position="181"/>
        <end position="217"/>
    </location>
</feature>
<feature type="compositionally biased region" description="Polar residues" evidence="1">
    <location>
        <begin position="313"/>
        <end position="334"/>
    </location>
</feature>
<dbReference type="EMBL" id="AHZU02000710">
    <property type="protein sequence ID" value="KFG41165.1"/>
    <property type="molecule type" value="Genomic_DNA"/>
</dbReference>
<dbReference type="OrthoDB" id="330706at2759"/>
<proteinExistence type="predicted"/>
<protein>
    <submittedName>
        <fullName evidence="2">Proteophosphoglycan 5, related protein</fullName>
    </submittedName>
</protein>
<feature type="compositionally biased region" description="Polar residues" evidence="1">
    <location>
        <begin position="100"/>
        <end position="110"/>
    </location>
</feature>
<feature type="region of interest" description="Disordered" evidence="1">
    <location>
        <begin position="583"/>
        <end position="619"/>
    </location>
</feature>
<feature type="compositionally biased region" description="Low complexity" evidence="1">
    <location>
        <begin position="270"/>
        <end position="282"/>
    </location>
</feature>
<feature type="region of interest" description="Disordered" evidence="1">
    <location>
        <begin position="99"/>
        <end position="119"/>
    </location>
</feature>
<accession>A0A086K9U7</accession>
<feature type="compositionally biased region" description="Low complexity" evidence="1">
    <location>
        <begin position="292"/>
        <end position="311"/>
    </location>
</feature>
<name>A0A086K9U7_TOXGO</name>